<dbReference type="Proteomes" id="UP000249590">
    <property type="component" value="Unassembled WGS sequence"/>
</dbReference>
<dbReference type="InterPro" id="IPR035919">
    <property type="entry name" value="EAL_sf"/>
</dbReference>
<dbReference type="PROSITE" id="PS50887">
    <property type="entry name" value="GGDEF"/>
    <property type="match status" value="1"/>
</dbReference>
<feature type="transmembrane region" description="Helical" evidence="1">
    <location>
        <begin position="194"/>
        <end position="217"/>
    </location>
</feature>
<evidence type="ECO:0000259" key="5">
    <source>
        <dbReference type="PROSITE" id="PS50924"/>
    </source>
</evidence>
<dbReference type="InterPro" id="IPR013767">
    <property type="entry name" value="PAS_fold"/>
</dbReference>
<comment type="caution">
    <text evidence="6">The sequence shown here is derived from an EMBL/GenBank/DDBJ whole genome shotgun (WGS) entry which is preliminary data.</text>
</comment>
<dbReference type="SUPFAM" id="SSF141868">
    <property type="entry name" value="EAL domain-like"/>
    <property type="match status" value="1"/>
</dbReference>
<dbReference type="CDD" id="cd01949">
    <property type="entry name" value="GGDEF"/>
    <property type="match status" value="1"/>
</dbReference>
<feature type="transmembrane region" description="Helical" evidence="1">
    <location>
        <begin position="67"/>
        <end position="91"/>
    </location>
</feature>
<name>A0A8B2NVS6_9HYPH</name>
<dbReference type="PANTHER" id="PTHR44757">
    <property type="entry name" value="DIGUANYLATE CYCLASE DGCP"/>
    <property type="match status" value="1"/>
</dbReference>
<dbReference type="SMART" id="SM00052">
    <property type="entry name" value="EAL"/>
    <property type="match status" value="1"/>
</dbReference>
<dbReference type="Gene3D" id="3.30.450.20">
    <property type="entry name" value="PAS domain"/>
    <property type="match status" value="1"/>
</dbReference>
<dbReference type="CDD" id="cd00130">
    <property type="entry name" value="PAS"/>
    <property type="match status" value="1"/>
</dbReference>
<dbReference type="SMART" id="SM00267">
    <property type="entry name" value="GGDEF"/>
    <property type="match status" value="1"/>
</dbReference>
<keyword evidence="1" id="KW-0812">Transmembrane</keyword>
<feature type="transmembrane region" description="Helical" evidence="1">
    <location>
        <begin position="135"/>
        <end position="155"/>
    </location>
</feature>
<dbReference type="Gene3D" id="3.20.20.450">
    <property type="entry name" value="EAL domain"/>
    <property type="match status" value="1"/>
</dbReference>
<organism evidence="6 7">
    <name type="scientific">Acuticoccus sediminis</name>
    <dbReference type="NCBI Taxonomy" id="2184697"/>
    <lineage>
        <taxon>Bacteria</taxon>
        <taxon>Pseudomonadati</taxon>
        <taxon>Pseudomonadota</taxon>
        <taxon>Alphaproteobacteria</taxon>
        <taxon>Hyphomicrobiales</taxon>
        <taxon>Amorphaceae</taxon>
        <taxon>Acuticoccus</taxon>
    </lineage>
</organism>
<feature type="transmembrane region" description="Helical" evidence="1">
    <location>
        <begin position="34"/>
        <end position="55"/>
    </location>
</feature>
<dbReference type="InterPro" id="IPR001633">
    <property type="entry name" value="EAL_dom"/>
</dbReference>
<dbReference type="PANTHER" id="PTHR44757:SF2">
    <property type="entry name" value="BIOFILM ARCHITECTURE MAINTENANCE PROTEIN MBAA"/>
    <property type="match status" value="1"/>
</dbReference>
<gene>
    <name evidence="6" type="ORF">DLJ53_09400</name>
</gene>
<sequence>MRGSYRRTRLLLPWSWWNDPMLNLPSCIAFGHDLVLVGLAVVICAIGSVITARLLRRTMESVGRARIAWISIGAIAAGSTIWCTHFVAMLGYEPGVAVTYEPLITIVSLVVAVVGCGAAFGLASERVRYAAPVGGAAFGIAISVMHYSGMMAIAVNGVIEWNAPLVALSIAFAVVFGAVAFLQVKRRRASGAIVAGAVLVSVAIVALHFTGMAALSIYPNPALEGDILINDVARGLIAFAVTGVGLSILAVGAISYFLDEQTRAQYASRLHHLTQSVVDGVAVVSGGRIVDANAELERMTHLTRAELLGRSMSDFLNVNDAMPEGQVLTATLTPACAAALPVEFALRTEVSTIDATPLTIYSVRDISQRLAQERRILFLAEFDSLTGLRNRASFLDKSASLLHWSADSTRYVMLAVDLDRFKEVNDIHGHSAGDMVLRTAGGRLREILEPGQIGARFGGDEFVVFSQVSSKDQAVTLAERIEKAFSAAIDYDGATLQCYASVGVALYPQDGEEINTLLNNADLAMYRAKASGTERICYYDETLDDAIRAQRRMIDEMRHAIANDEFELHYQAQVRLPDEEIDGYEALVRWRHPTRGLVAPNDFIPAAEQTGLIVRLGEWILRTACTEASRWANALPVAVNISPVQLADPHFVSKVKETLRTTGMDPSRLELEVTESCFIGDNPWANPALQELKSLGIAISMDDFGTGYSSLAMLNSFPFDKIKLDKSLIDQVHANPKAKSIVRAVMSLGDALDVPILAEGVEIVEQLDYLRAEGCSLVQGYYYGKPGRLTVADASAGEPSKSGLSGPARPAAAG</sequence>
<dbReference type="InterPro" id="IPR029787">
    <property type="entry name" value="Nucleotide_cyclase"/>
</dbReference>
<dbReference type="Pfam" id="PF03707">
    <property type="entry name" value="MHYT"/>
    <property type="match status" value="2"/>
</dbReference>
<keyword evidence="1" id="KW-0472">Membrane</keyword>
<evidence type="ECO:0000259" key="3">
    <source>
        <dbReference type="PROSITE" id="PS50883"/>
    </source>
</evidence>
<dbReference type="SUPFAM" id="SSF55785">
    <property type="entry name" value="PYP-like sensor domain (PAS domain)"/>
    <property type="match status" value="1"/>
</dbReference>
<dbReference type="EMBL" id="QHHQ01000002">
    <property type="protein sequence ID" value="RAI01624.1"/>
    <property type="molecule type" value="Genomic_DNA"/>
</dbReference>
<evidence type="ECO:0000259" key="4">
    <source>
        <dbReference type="PROSITE" id="PS50887"/>
    </source>
</evidence>
<feature type="domain" description="GGDEF" evidence="4">
    <location>
        <begin position="409"/>
        <end position="541"/>
    </location>
</feature>
<evidence type="ECO:0000313" key="7">
    <source>
        <dbReference type="Proteomes" id="UP000249590"/>
    </source>
</evidence>
<dbReference type="InterPro" id="IPR000160">
    <property type="entry name" value="GGDEF_dom"/>
</dbReference>
<dbReference type="Pfam" id="PF00990">
    <property type="entry name" value="GGDEF"/>
    <property type="match status" value="1"/>
</dbReference>
<dbReference type="InterPro" id="IPR043128">
    <property type="entry name" value="Rev_trsase/Diguanyl_cyclase"/>
</dbReference>
<dbReference type="SMART" id="SM00091">
    <property type="entry name" value="PAS"/>
    <property type="match status" value="1"/>
</dbReference>
<dbReference type="InterPro" id="IPR035965">
    <property type="entry name" value="PAS-like_dom_sf"/>
</dbReference>
<dbReference type="InterPro" id="IPR000014">
    <property type="entry name" value="PAS"/>
</dbReference>
<dbReference type="SUPFAM" id="SSF55073">
    <property type="entry name" value="Nucleotide cyclase"/>
    <property type="match status" value="1"/>
</dbReference>
<protein>
    <submittedName>
        <fullName evidence="6">Bifunctional diguanylate cyclase/phosphodiesterase</fullName>
    </submittedName>
</protein>
<dbReference type="PROSITE" id="PS50924">
    <property type="entry name" value="MHYT"/>
    <property type="match status" value="1"/>
</dbReference>
<feature type="domain" description="EAL" evidence="3">
    <location>
        <begin position="550"/>
        <end position="800"/>
    </location>
</feature>
<dbReference type="PROSITE" id="PS50883">
    <property type="entry name" value="EAL"/>
    <property type="match status" value="1"/>
</dbReference>
<dbReference type="NCBIfam" id="TIGR00254">
    <property type="entry name" value="GGDEF"/>
    <property type="match status" value="1"/>
</dbReference>
<dbReference type="InterPro" id="IPR052155">
    <property type="entry name" value="Biofilm_reg_signaling"/>
</dbReference>
<feature type="transmembrane region" description="Helical" evidence="1">
    <location>
        <begin position="237"/>
        <end position="258"/>
    </location>
</feature>
<dbReference type="AlphaFoldDB" id="A0A8B2NVS6"/>
<proteinExistence type="predicted"/>
<reference evidence="6 7" key="1">
    <citation type="submission" date="2018-05" db="EMBL/GenBank/DDBJ databases">
        <title>Acuticoccus sediminis sp. nov., isolated from deep-sea sediment of Indian Ocean.</title>
        <authorList>
            <person name="Liu X."/>
            <person name="Lai Q."/>
            <person name="Du Y."/>
            <person name="Sun F."/>
            <person name="Zhang X."/>
            <person name="Wang S."/>
            <person name="Shao Z."/>
        </authorList>
    </citation>
    <scope>NUCLEOTIDE SEQUENCE [LARGE SCALE GENOMIC DNA]</scope>
    <source>
        <strain evidence="6 7">PTG4-2</strain>
    </source>
</reference>
<dbReference type="Pfam" id="PF00563">
    <property type="entry name" value="EAL"/>
    <property type="match status" value="1"/>
</dbReference>
<keyword evidence="7" id="KW-1185">Reference proteome</keyword>
<dbReference type="CDD" id="cd01948">
    <property type="entry name" value="EAL"/>
    <property type="match status" value="1"/>
</dbReference>
<feature type="region of interest" description="Disordered" evidence="2">
    <location>
        <begin position="794"/>
        <end position="814"/>
    </location>
</feature>
<dbReference type="GO" id="GO:0016020">
    <property type="term" value="C:membrane"/>
    <property type="evidence" value="ECO:0007669"/>
    <property type="project" value="UniProtKB-UniRule"/>
</dbReference>
<evidence type="ECO:0000256" key="2">
    <source>
        <dbReference type="SAM" id="MobiDB-lite"/>
    </source>
</evidence>
<feature type="transmembrane region" description="Helical" evidence="1">
    <location>
        <begin position="161"/>
        <end position="182"/>
    </location>
</feature>
<accession>A0A8B2NVS6</accession>
<dbReference type="Pfam" id="PF00989">
    <property type="entry name" value="PAS"/>
    <property type="match status" value="1"/>
</dbReference>
<keyword evidence="1" id="KW-1133">Transmembrane helix</keyword>
<dbReference type="Gene3D" id="3.30.70.270">
    <property type="match status" value="1"/>
</dbReference>
<dbReference type="GO" id="GO:0006355">
    <property type="term" value="P:regulation of DNA-templated transcription"/>
    <property type="evidence" value="ECO:0007669"/>
    <property type="project" value="InterPro"/>
</dbReference>
<feature type="transmembrane region" description="Helical" evidence="1">
    <location>
        <begin position="103"/>
        <end position="123"/>
    </location>
</feature>
<evidence type="ECO:0000313" key="6">
    <source>
        <dbReference type="EMBL" id="RAI01624.1"/>
    </source>
</evidence>
<feature type="domain" description="MHYT" evidence="5">
    <location>
        <begin position="32"/>
        <end position="218"/>
    </location>
</feature>
<dbReference type="InterPro" id="IPR005330">
    <property type="entry name" value="MHYT_dom"/>
</dbReference>
<evidence type="ECO:0000256" key="1">
    <source>
        <dbReference type="PROSITE-ProRule" id="PRU00244"/>
    </source>
</evidence>